<evidence type="ECO:0000313" key="7">
    <source>
        <dbReference type="Proteomes" id="UP000239415"/>
    </source>
</evidence>
<accession>A0A2T0K8D0</accession>
<dbReference type="GO" id="GO:0016616">
    <property type="term" value="F:oxidoreductase activity, acting on the CH-OH group of donors, NAD or NADP as acceptor"/>
    <property type="evidence" value="ECO:0007669"/>
    <property type="project" value="InterPro"/>
</dbReference>
<dbReference type="InterPro" id="IPR036220">
    <property type="entry name" value="UDP-Glc/GDP-Man_DH_C_sf"/>
</dbReference>
<keyword evidence="3" id="KW-0520">NAD</keyword>
<dbReference type="GO" id="GO:0051287">
    <property type="term" value="F:NAD binding"/>
    <property type="evidence" value="ECO:0007669"/>
    <property type="project" value="InterPro"/>
</dbReference>
<gene>
    <name evidence="6" type="ORF">CLV67_111239</name>
</gene>
<reference evidence="6 7" key="1">
    <citation type="submission" date="2018-03" db="EMBL/GenBank/DDBJ databases">
        <title>Genomic Encyclopedia of Archaeal and Bacterial Type Strains, Phase II (KMG-II): from individual species to whole genera.</title>
        <authorList>
            <person name="Goeker M."/>
        </authorList>
    </citation>
    <scope>NUCLEOTIDE SEQUENCE [LARGE SCALE GENOMIC DNA]</scope>
    <source>
        <strain evidence="6 7">DSM 43146</strain>
    </source>
</reference>
<sequence>MVVGPDKDSAYVAVIGLGYVGLPLAASLAAAGTRVVGIDTDARVRDAARAGRPLLREPGIPQLLAGLDERRLTFSDKLPDEPPRAVIVCVGTSPDTGSDQPNLRHVEAAIDMIAPSVTDDCVVIVRSTVPVGTCRKVVLPRLRALTPRPLLAFCPERTIQGTSLAELHSLPQIVGGLDERSAAAASELLAPVMPDRVTVSSLEAAELVKLVCNAHTDLIYGFGNEIALIAEGHALDANEVIGAANLRYPRPDISRPGFVGGSCLVKDPFMLMQAARQAGHHAPMVAAAREINELVPRHVVARAVTELERRGRSLADATVLVCGIAYKGRPETDDVRGSAAAVVQAQLAGRVARLLGHDFVVAPERIAAMGLHPTSLSDGLRTADVVLLLSDHPRYVRDDIAASLASAPVVFDMWGLWQEPLADAAGIAYLRLGRG</sequence>
<dbReference type="InterPro" id="IPR001732">
    <property type="entry name" value="UDP-Glc/GDP-Man_DH_N"/>
</dbReference>
<evidence type="ECO:0000313" key="6">
    <source>
        <dbReference type="EMBL" id="PRX19091.1"/>
    </source>
</evidence>
<dbReference type="PANTHER" id="PTHR43491:SF2">
    <property type="entry name" value="UDP-N-ACETYL-D-MANNOSAMINE DEHYDROGENASE"/>
    <property type="match status" value="1"/>
</dbReference>
<dbReference type="SUPFAM" id="SSF51735">
    <property type="entry name" value="NAD(P)-binding Rossmann-fold domains"/>
    <property type="match status" value="1"/>
</dbReference>
<dbReference type="PIRSF" id="PIRSF000124">
    <property type="entry name" value="UDPglc_GDPman_dh"/>
    <property type="match status" value="1"/>
</dbReference>
<dbReference type="Gene3D" id="3.40.50.720">
    <property type="entry name" value="NAD(P)-binding Rossmann-like Domain"/>
    <property type="match status" value="2"/>
</dbReference>
<dbReference type="InterPro" id="IPR014026">
    <property type="entry name" value="UDP-Glc/GDP-Man_DH_dimer"/>
</dbReference>
<evidence type="ECO:0000256" key="2">
    <source>
        <dbReference type="ARBA" id="ARBA00023002"/>
    </source>
</evidence>
<dbReference type="EMBL" id="PVMZ01000011">
    <property type="protein sequence ID" value="PRX19091.1"/>
    <property type="molecule type" value="Genomic_DNA"/>
</dbReference>
<dbReference type="SMART" id="SM00984">
    <property type="entry name" value="UDPG_MGDP_dh_C"/>
    <property type="match status" value="1"/>
</dbReference>
<dbReference type="PANTHER" id="PTHR43491">
    <property type="entry name" value="UDP-N-ACETYL-D-MANNOSAMINE DEHYDROGENASE"/>
    <property type="match status" value="1"/>
</dbReference>
<dbReference type="SUPFAM" id="SSF52413">
    <property type="entry name" value="UDP-glucose/GDP-mannose dehydrogenase C-terminal domain"/>
    <property type="match status" value="1"/>
</dbReference>
<dbReference type="InterPro" id="IPR014027">
    <property type="entry name" value="UDP-Glc/GDP-Man_DH_C"/>
</dbReference>
<dbReference type="GO" id="GO:0016628">
    <property type="term" value="F:oxidoreductase activity, acting on the CH-CH group of donors, NAD or NADP as acceptor"/>
    <property type="evidence" value="ECO:0007669"/>
    <property type="project" value="InterPro"/>
</dbReference>
<protein>
    <submittedName>
        <fullName evidence="6">UDP-N-acetyl-D-mannosaminuronic acid dehydrogenase</fullName>
    </submittedName>
</protein>
<proteinExistence type="inferred from homology"/>
<evidence type="ECO:0000259" key="5">
    <source>
        <dbReference type="SMART" id="SM00984"/>
    </source>
</evidence>
<evidence type="ECO:0000256" key="1">
    <source>
        <dbReference type="ARBA" id="ARBA00006601"/>
    </source>
</evidence>
<name>A0A2T0K8D0_9ACTN</name>
<evidence type="ECO:0000256" key="4">
    <source>
        <dbReference type="PIRNR" id="PIRNR000124"/>
    </source>
</evidence>
<dbReference type="Proteomes" id="UP000239415">
    <property type="component" value="Unassembled WGS sequence"/>
</dbReference>
<dbReference type="Pfam" id="PF03721">
    <property type="entry name" value="UDPG_MGDP_dh_N"/>
    <property type="match status" value="1"/>
</dbReference>
<keyword evidence="2" id="KW-0560">Oxidoreductase</keyword>
<organism evidence="6 7">
    <name type="scientific">Actinoplanes italicus</name>
    <dbReference type="NCBI Taxonomy" id="113567"/>
    <lineage>
        <taxon>Bacteria</taxon>
        <taxon>Bacillati</taxon>
        <taxon>Actinomycetota</taxon>
        <taxon>Actinomycetes</taxon>
        <taxon>Micromonosporales</taxon>
        <taxon>Micromonosporaceae</taxon>
        <taxon>Actinoplanes</taxon>
    </lineage>
</organism>
<dbReference type="Pfam" id="PF00984">
    <property type="entry name" value="UDPG_MGDP_dh"/>
    <property type="match status" value="1"/>
</dbReference>
<feature type="domain" description="UDP-glucose/GDP-mannose dehydrogenase C-terminal" evidence="5">
    <location>
        <begin position="320"/>
        <end position="419"/>
    </location>
</feature>
<dbReference type="PIRSF" id="PIRSF500136">
    <property type="entry name" value="UDP_ManNAc_DH"/>
    <property type="match status" value="1"/>
</dbReference>
<dbReference type="Pfam" id="PF03720">
    <property type="entry name" value="UDPG_MGDP_dh_C"/>
    <property type="match status" value="1"/>
</dbReference>
<dbReference type="NCBIfam" id="TIGR03026">
    <property type="entry name" value="NDP-sugDHase"/>
    <property type="match status" value="1"/>
</dbReference>
<dbReference type="InterPro" id="IPR008927">
    <property type="entry name" value="6-PGluconate_DH-like_C_sf"/>
</dbReference>
<comment type="caution">
    <text evidence="6">The sequence shown here is derived from an EMBL/GenBank/DDBJ whole genome shotgun (WGS) entry which is preliminary data.</text>
</comment>
<dbReference type="GO" id="GO:0000271">
    <property type="term" value="P:polysaccharide biosynthetic process"/>
    <property type="evidence" value="ECO:0007669"/>
    <property type="project" value="InterPro"/>
</dbReference>
<dbReference type="InterPro" id="IPR028359">
    <property type="entry name" value="UDP_ManNAc/GlcNAc_DH"/>
</dbReference>
<dbReference type="RefSeq" id="WP_239166521.1">
    <property type="nucleotide sequence ID" value="NZ_BOMO01000090.1"/>
</dbReference>
<evidence type="ECO:0000256" key="3">
    <source>
        <dbReference type="ARBA" id="ARBA00023027"/>
    </source>
</evidence>
<keyword evidence="7" id="KW-1185">Reference proteome</keyword>
<dbReference type="AlphaFoldDB" id="A0A2T0K8D0"/>
<dbReference type="InterPro" id="IPR036291">
    <property type="entry name" value="NAD(P)-bd_dom_sf"/>
</dbReference>
<comment type="similarity">
    <text evidence="1 4">Belongs to the UDP-glucose/GDP-mannose dehydrogenase family.</text>
</comment>
<dbReference type="SUPFAM" id="SSF48179">
    <property type="entry name" value="6-phosphogluconate dehydrogenase C-terminal domain-like"/>
    <property type="match status" value="1"/>
</dbReference>
<dbReference type="InterPro" id="IPR017476">
    <property type="entry name" value="UDP-Glc/GDP-Man"/>
</dbReference>